<organism evidence="1 2">
    <name type="scientific">Acropora cervicornis</name>
    <name type="common">Staghorn coral</name>
    <dbReference type="NCBI Taxonomy" id="6130"/>
    <lineage>
        <taxon>Eukaryota</taxon>
        <taxon>Metazoa</taxon>
        <taxon>Cnidaria</taxon>
        <taxon>Anthozoa</taxon>
        <taxon>Hexacorallia</taxon>
        <taxon>Scleractinia</taxon>
        <taxon>Astrocoeniina</taxon>
        <taxon>Acroporidae</taxon>
        <taxon>Acropora</taxon>
    </lineage>
</organism>
<proteinExistence type="predicted"/>
<keyword evidence="2" id="KW-1185">Reference proteome</keyword>
<protein>
    <submittedName>
        <fullName evidence="1">Uncharacterized protein</fullName>
    </submittedName>
</protein>
<dbReference type="AlphaFoldDB" id="A0AAD9PY40"/>
<accession>A0AAD9PY40</accession>
<evidence type="ECO:0000313" key="2">
    <source>
        <dbReference type="Proteomes" id="UP001249851"/>
    </source>
</evidence>
<sequence>MSLQRGRLEAALVHSQTLDASRARSCTERTNKTLSWKDKSKYSNDPRRTKSCCSKIDMSLLNEHNREKLLAAFLPDLRKNHTRMGYLYRVQPFNLNQEKLRTVQIRAKTAPSNRDLREHKYGLLGYGMKAANSTTPRPCWAVKPLPFNSANDALFRDATPQMIVYVKQQKWNFSDGREFLNRPLPKRSNDK</sequence>
<reference evidence="1" key="2">
    <citation type="journal article" date="2023" name="Science">
        <title>Genomic signatures of disease resistance in endangered staghorn corals.</title>
        <authorList>
            <person name="Vollmer S.V."/>
            <person name="Selwyn J.D."/>
            <person name="Despard B.A."/>
            <person name="Roesel C.L."/>
        </authorList>
    </citation>
    <scope>NUCLEOTIDE SEQUENCE</scope>
    <source>
        <strain evidence="1">K2</strain>
    </source>
</reference>
<name>A0AAD9PY40_ACRCE</name>
<evidence type="ECO:0000313" key="1">
    <source>
        <dbReference type="EMBL" id="KAK2551171.1"/>
    </source>
</evidence>
<dbReference type="EMBL" id="JARQWQ010000100">
    <property type="protein sequence ID" value="KAK2551171.1"/>
    <property type="molecule type" value="Genomic_DNA"/>
</dbReference>
<dbReference type="Proteomes" id="UP001249851">
    <property type="component" value="Unassembled WGS sequence"/>
</dbReference>
<gene>
    <name evidence="1" type="ORF">P5673_027931</name>
</gene>
<comment type="caution">
    <text evidence="1">The sequence shown here is derived from an EMBL/GenBank/DDBJ whole genome shotgun (WGS) entry which is preliminary data.</text>
</comment>
<reference evidence="1" key="1">
    <citation type="journal article" date="2023" name="G3 (Bethesda)">
        <title>Whole genome assembly and annotation of the endangered Caribbean coral Acropora cervicornis.</title>
        <authorList>
            <person name="Selwyn J.D."/>
            <person name="Vollmer S.V."/>
        </authorList>
    </citation>
    <scope>NUCLEOTIDE SEQUENCE</scope>
    <source>
        <strain evidence="1">K2</strain>
    </source>
</reference>